<protein>
    <submittedName>
        <fullName evidence="1">Uncharacterized protein</fullName>
    </submittedName>
</protein>
<dbReference type="Proteomes" id="UP000075606">
    <property type="component" value="Unassembled WGS sequence"/>
</dbReference>
<evidence type="ECO:0000313" key="1">
    <source>
        <dbReference type="EMBL" id="KYG77228.1"/>
    </source>
</evidence>
<dbReference type="Gene3D" id="3.40.1350.10">
    <property type="match status" value="1"/>
</dbReference>
<evidence type="ECO:0000313" key="2">
    <source>
        <dbReference type="Proteomes" id="UP000075606"/>
    </source>
</evidence>
<keyword evidence="2" id="KW-1185">Reference proteome</keyword>
<gene>
    <name evidence="1" type="ORF">AWW68_00215</name>
</gene>
<dbReference type="GO" id="GO:0003676">
    <property type="term" value="F:nucleic acid binding"/>
    <property type="evidence" value="ECO:0007669"/>
    <property type="project" value="InterPro"/>
</dbReference>
<organism evidence="1 2">
    <name type="scientific">Roseivirga spongicola</name>
    <dbReference type="NCBI Taxonomy" id="333140"/>
    <lineage>
        <taxon>Bacteria</taxon>
        <taxon>Pseudomonadati</taxon>
        <taxon>Bacteroidota</taxon>
        <taxon>Cytophagia</taxon>
        <taxon>Cytophagales</taxon>
        <taxon>Roseivirgaceae</taxon>
        <taxon>Roseivirga</taxon>
    </lineage>
</organism>
<proteinExistence type="predicted"/>
<dbReference type="RefSeq" id="WP_068215370.1">
    <property type="nucleotide sequence ID" value="NZ_CP139724.1"/>
</dbReference>
<comment type="caution">
    <text evidence="1">The sequence shown here is derived from an EMBL/GenBank/DDBJ whole genome shotgun (WGS) entry which is preliminary data.</text>
</comment>
<dbReference type="InterPro" id="IPR011856">
    <property type="entry name" value="tRNA_endonuc-like_dom_sf"/>
</dbReference>
<name>A0A150XEV5_9BACT</name>
<dbReference type="OrthoDB" id="1493827at2"/>
<reference evidence="1 2" key="1">
    <citation type="submission" date="2016-01" db="EMBL/GenBank/DDBJ databases">
        <title>Genome sequencing of Roseivirga spongicola UST030701-084.</title>
        <authorList>
            <person name="Selvaratnam C."/>
            <person name="Thevarajoo S."/>
            <person name="Goh K.M."/>
            <person name="Ee R."/>
            <person name="Chan K.-G."/>
            <person name="Chong C.S."/>
        </authorList>
    </citation>
    <scope>NUCLEOTIDE SEQUENCE [LARGE SCALE GENOMIC DNA]</scope>
    <source>
        <strain evidence="1 2">UST030701-084</strain>
    </source>
</reference>
<dbReference type="EMBL" id="LRPC01000001">
    <property type="protein sequence ID" value="KYG77228.1"/>
    <property type="molecule type" value="Genomic_DNA"/>
</dbReference>
<sequence length="186" mass="21180">MKNFEDFVKHIVSKWRAEKTALLTEHGLAGLANRTYGDKAEEYIKRKVEALTPSYTTFISPGSQTPADIMAVARRNSYWHIMLIQVKSSDSENSIYQLTEKDRKVLNQFAQFVKKETGVFEGFKTYVGKSIVVSTGYAAVRRIEKPSLKHFLVNTEAYNHYRQNTSQLDLEGMKEAVAKAHRLGKA</sequence>
<dbReference type="AlphaFoldDB" id="A0A150XEV5"/>
<accession>A0A150XEV5</accession>